<evidence type="ECO:0000313" key="10">
    <source>
        <dbReference type="Proteomes" id="UP000827549"/>
    </source>
</evidence>
<evidence type="ECO:0000256" key="7">
    <source>
        <dbReference type="SAM" id="Phobius"/>
    </source>
</evidence>
<reference evidence="9" key="1">
    <citation type="submission" date="2023-10" db="EMBL/GenBank/DDBJ databases">
        <authorList>
            <person name="Noh H."/>
        </authorList>
    </citation>
    <scope>NUCLEOTIDE SEQUENCE</scope>
    <source>
        <strain evidence="9">DUCC4014</strain>
    </source>
</reference>
<comment type="similarity">
    <text evidence="6">Belongs to the major facilitator superfamily. Allantoate permease family.</text>
</comment>
<feature type="transmembrane region" description="Helical" evidence="7">
    <location>
        <begin position="458"/>
        <end position="476"/>
    </location>
</feature>
<feature type="transmembrane region" description="Helical" evidence="7">
    <location>
        <begin position="421"/>
        <end position="438"/>
    </location>
</feature>
<evidence type="ECO:0000313" key="9">
    <source>
        <dbReference type="EMBL" id="WOO76386.1"/>
    </source>
</evidence>
<keyword evidence="2" id="KW-0813">Transport</keyword>
<gene>
    <name evidence="9" type="primary">liz1_1</name>
    <name evidence="9" type="ORF">LOC62_01G000011</name>
</gene>
<dbReference type="PANTHER" id="PTHR43791">
    <property type="entry name" value="PERMEASE-RELATED"/>
    <property type="match status" value="1"/>
</dbReference>
<keyword evidence="3 7" id="KW-0812">Transmembrane</keyword>
<dbReference type="FunFam" id="1.20.1250.20:FF:000065">
    <property type="entry name" value="Putative MFS pantothenate transporter"/>
    <property type="match status" value="1"/>
</dbReference>
<feature type="transmembrane region" description="Helical" evidence="7">
    <location>
        <begin position="193"/>
        <end position="210"/>
    </location>
</feature>
<dbReference type="Proteomes" id="UP000827549">
    <property type="component" value="Chromosome 1"/>
</dbReference>
<dbReference type="EMBL" id="CP086714">
    <property type="protein sequence ID" value="WOO76386.1"/>
    <property type="molecule type" value="Genomic_DNA"/>
</dbReference>
<dbReference type="RefSeq" id="XP_062622418.1">
    <property type="nucleotide sequence ID" value="XM_062766434.1"/>
</dbReference>
<protein>
    <submittedName>
        <fullName evidence="9">Pantothenate transporter liz1</fullName>
    </submittedName>
</protein>
<dbReference type="InterPro" id="IPR011701">
    <property type="entry name" value="MFS"/>
</dbReference>
<dbReference type="GO" id="GO:0022857">
    <property type="term" value="F:transmembrane transporter activity"/>
    <property type="evidence" value="ECO:0007669"/>
    <property type="project" value="InterPro"/>
</dbReference>
<keyword evidence="5 7" id="KW-0472">Membrane</keyword>
<keyword evidence="4 7" id="KW-1133">Transmembrane helix</keyword>
<evidence type="ECO:0000256" key="4">
    <source>
        <dbReference type="ARBA" id="ARBA00022989"/>
    </source>
</evidence>
<accession>A0AAF0Y2F6</accession>
<evidence type="ECO:0000256" key="1">
    <source>
        <dbReference type="ARBA" id="ARBA00004141"/>
    </source>
</evidence>
<dbReference type="CDD" id="cd12148">
    <property type="entry name" value="fungal_TF_MHR"/>
    <property type="match status" value="1"/>
</dbReference>
<evidence type="ECO:0000256" key="5">
    <source>
        <dbReference type="ARBA" id="ARBA00023136"/>
    </source>
</evidence>
<evidence type="ECO:0000259" key="8">
    <source>
        <dbReference type="PROSITE" id="PS50850"/>
    </source>
</evidence>
<evidence type="ECO:0000256" key="2">
    <source>
        <dbReference type="ARBA" id="ARBA00022448"/>
    </source>
</evidence>
<feature type="transmembrane region" description="Helical" evidence="7">
    <location>
        <begin position="299"/>
        <end position="323"/>
    </location>
</feature>
<feature type="transmembrane region" description="Helical" evidence="7">
    <location>
        <begin position="362"/>
        <end position="382"/>
    </location>
</feature>
<feature type="transmembrane region" description="Helical" evidence="7">
    <location>
        <begin position="230"/>
        <end position="249"/>
    </location>
</feature>
<evidence type="ECO:0000256" key="6">
    <source>
        <dbReference type="ARBA" id="ARBA00037968"/>
    </source>
</evidence>
<proteinExistence type="inferred from homology"/>
<dbReference type="InterPro" id="IPR036259">
    <property type="entry name" value="MFS_trans_sf"/>
</dbReference>
<feature type="transmembrane region" description="Helical" evidence="7">
    <location>
        <begin position="388"/>
        <end position="409"/>
    </location>
</feature>
<name>A0AAF0Y2F6_9TREE</name>
<dbReference type="GO" id="GO:0016020">
    <property type="term" value="C:membrane"/>
    <property type="evidence" value="ECO:0007669"/>
    <property type="project" value="UniProtKB-SubCell"/>
</dbReference>
<dbReference type="AlphaFoldDB" id="A0AAF0Y2F6"/>
<dbReference type="Gene3D" id="1.20.1250.20">
    <property type="entry name" value="MFS general substrate transporter like domains"/>
    <property type="match status" value="2"/>
</dbReference>
<keyword evidence="10" id="KW-1185">Reference proteome</keyword>
<dbReference type="PANTHER" id="PTHR43791:SF39">
    <property type="entry name" value="TRANSPORTER LIZ1_SEO1, PUTATIVE (AFU_ORTHOLOGUE AFUA_3G00980)-RELATED"/>
    <property type="match status" value="1"/>
</dbReference>
<feature type="domain" description="Major facilitator superfamily (MFS) profile" evidence="8">
    <location>
        <begin position="67"/>
        <end position="479"/>
    </location>
</feature>
<comment type="subcellular location">
    <subcellularLocation>
        <location evidence="1">Membrane</location>
        <topology evidence="1">Multi-pass membrane protein</topology>
    </subcellularLocation>
</comment>
<dbReference type="PROSITE" id="PS50850">
    <property type="entry name" value="MFS"/>
    <property type="match status" value="1"/>
</dbReference>
<dbReference type="GeneID" id="87803273"/>
<feature type="transmembrane region" description="Helical" evidence="7">
    <location>
        <begin position="158"/>
        <end position="181"/>
    </location>
</feature>
<sequence>MATDSKHLTLHDEKMGDSTEKVVPAPTAPSAIEYTRWQKFVSAVWDPDYYLKSEAERRLVRKLDTYMLTALCFGWLMKYIDQTNLTNAYVSGMKEDLKMFGNEYTRLLTIYNAVYCVLQIPSNLIVMKVRPSWWLAGCEIGWTAFTFAQAAATSTTQVYVFRFFVAFFEAAFQPVCYFLMGSWYLKSELGKRMAVWYCFMPLGQAMSGYLQTAVYKGLNGAHGMQGWRWLYIVCGAMTIPAVILVFILVPEFPSNANAWYLTDEEIAIARERSARNGTKPILNDLKWGQFASMFKHWRIYFLPLGYIFYGFSVQSYNYFGIYLKAENFSVSMRNIIPSCSWVASIPVQLLIGYLSDRLGTRFWVIAVILSCQVIPNAILTAWPPSAGLKIFAFFANPLFFATSLYYTWLNEICGASAEERGVVVGMTNTAFYAFNTWLPNLVFLQSDQPSFRKGYPTLLGSLLCALATVVCIHLLYKRQQRQEAGETGSDIERAPEQKHAIALDPAVVRVFVTNLLSENSSQLEHIGSLRDQIATQREQIEWLESRLNSVLRDGGTAVANGGDISVHDVPMASGGATSAPAEVPAAGLPVTDSPSPAERLVRQIITANTGINLHTNILQQLGTVAAVESDPDGHASHTPSSTAWPPKQLAERLVNLYFDYTICFYPIHERSEVLRDLHDIYAMTAPDVPGPSSFKSPDYRVYRLAMMLAAGCTLQETQRRIPRTDASASLCSNASSGS</sequence>
<dbReference type="InterPro" id="IPR020846">
    <property type="entry name" value="MFS_dom"/>
</dbReference>
<dbReference type="SUPFAM" id="SSF103473">
    <property type="entry name" value="MFS general substrate transporter"/>
    <property type="match status" value="1"/>
</dbReference>
<organism evidence="9 10">
    <name type="scientific">Vanrija pseudolonga</name>
    <dbReference type="NCBI Taxonomy" id="143232"/>
    <lineage>
        <taxon>Eukaryota</taxon>
        <taxon>Fungi</taxon>
        <taxon>Dikarya</taxon>
        <taxon>Basidiomycota</taxon>
        <taxon>Agaricomycotina</taxon>
        <taxon>Tremellomycetes</taxon>
        <taxon>Trichosporonales</taxon>
        <taxon>Trichosporonaceae</taxon>
        <taxon>Vanrija</taxon>
    </lineage>
</organism>
<evidence type="ECO:0000256" key="3">
    <source>
        <dbReference type="ARBA" id="ARBA00022692"/>
    </source>
</evidence>
<dbReference type="Pfam" id="PF07690">
    <property type="entry name" value="MFS_1"/>
    <property type="match status" value="1"/>
</dbReference>